<dbReference type="EMBL" id="CP097320">
    <property type="protein sequence ID" value="UQX12188.1"/>
    <property type="molecule type" value="Genomic_DNA"/>
</dbReference>
<keyword evidence="1" id="KW-0328">Glycosyltransferase</keyword>
<dbReference type="CDD" id="cd03794">
    <property type="entry name" value="GT4_WbuB-like"/>
    <property type="match status" value="1"/>
</dbReference>
<keyword evidence="5" id="KW-1185">Reference proteome</keyword>
<name>A0ABY4QPG0_9MYCO</name>
<dbReference type="RefSeq" id="WP_219067664.1">
    <property type="nucleotide sequence ID" value="NZ_CAJUXY010000023.1"/>
</dbReference>
<accession>A0ABY4QPG0</accession>
<reference evidence="4" key="1">
    <citation type="submission" date="2022-05" db="EMBL/GenBank/DDBJ databases">
        <title>A methanotrophic Mycobacterium dominates a cave microbial ecosystem.</title>
        <authorList>
            <person name="Van Spanning R.J.M."/>
            <person name="Guan Q."/>
            <person name="Melkonian C."/>
            <person name="Gallant J."/>
            <person name="Polerecky L."/>
            <person name="Flot J.-F."/>
            <person name="Brandt B.W."/>
            <person name="Braster M."/>
            <person name="Iturbe Espinoza P."/>
            <person name="Aerts J."/>
            <person name="Meima-Franke M."/>
            <person name="Piersma S.R."/>
            <person name="Bunduc C."/>
            <person name="Ummels R."/>
            <person name="Pain A."/>
            <person name="Fleming E.J."/>
            <person name="van der Wel N."/>
            <person name="Gherman V.D."/>
            <person name="Sarbu S.M."/>
            <person name="Bodelier P.L.E."/>
            <person name="Bitter W."/>
        </authorList>
    </citation>
    <scope>NUCLEOTIDE SEQUENCE</scope>
    <source>
        <strain evidence="4">Sulfur Cave</strain>
    </source>
</reference>
<dbReference type="Pfam" id="PF13579">
    <property type="entry name" value="Glyco_trans_4_4"/>
    <property type="match status" value="1"/>
</dbReference>
<sequence>MRLVIHDYSGHPGQIHLSRELARRGHHVEHQYCASYTTGRGATERRDGDPESFAVLAIELGSEFARYSPLVRLRQELEYARMSSRAILAARPDVAVLSNIPLLSLFMLTFLLRMRRVPYVFWQQDIYSEAIRVIARDRFGWPGRLIGWVAGRVERRVARGAAAIVAISDTFVEQLEAWGVQTSKVHIVPNWAAVDEMPLRPRDNAWAKAHDLVGMPVVMYAGTLGAKHDPSVISDLARMAPTGSRMVVVSEGRGREWLEPKVDELPGLMLLDYQPYEQLPDMLASADVLLVVLESNASRYSVPSKVLNYFCAGRPVLALLPPDNAVAKMVEAAEAGLTVAPGDADAASAALRSLLASPVARAAMGTAARRYAERTFDVERVGDRFESLLNGVCDGRVSLPDKRRGHVNIEIAHLSGANEAEGV</sequence>
<evidence type="ECO:0000256" key="1">
    <source>
        <dbReference type="ARBA" id="ARBA00022676"/>
    </source>
</evidence>
<evidence type="ECO:0000313" key="5">
    <source>
        <dbReference type="Proteomes" id="UP001056610"/>
    </source>
</evidence>
<organism evidence="4 5">
    <name type="scientific">Candidatus Mycobacterium methanotrophicum</name>
    <dbReference type="NCBI Taxonomy" id="2943498"/>
    <lineage>
        <taxon>Bacteria</taxon>
        <taxon>Bacillati</taxon>
        <taxon>Actinomycetota</taxon>
        <taxon>Actinomycetes</taxon>
        <taxon>Mycobacteriales</taxon>
        <taxon>Mycobacteriaceae</taxon>
        <taxon>Mycobacterium</taxon>
    </lineage>
</organism>
<feature type="domain" description="Glycosyltransferase subfamily 4-like N-terminal" evidence="3">
    <location>
        <begin position="16"/>
        <end position="191"/>
    </location>
</feature>
<evidence type="ECO:0000259" key="3">
    <source>
        <dbReference type="Pfam" id="PF13579"/>
    </source>
</evidence>
<proteinExistence type="predicted"/>
<dbReference type="Pfam" id="PF13692">
    <property type="entry name" value="Glyco_trans_1_4"/>
    <property type="match status" value="1"/>
</dbReference>
<keyword evidence="2" id="KW-0808">Transferase</keyword>
<evidence type="ECO:0000256" key="2">
    <source>
        <dbReference type="ARBA" id="ARBA00022679"/>
    </source>
</evidence>
<dbReference type="PANTHER" id="PTHR45947:SF3">
    <property type="entry name" value="SULFOQUINOVOSYL TRANSFERASE SQD2"/>
    <property type="match status" value="1"/>
</dbReference>
<evidence type="ECO:0000313" key="4">
    <source>
        <dbReference type="EMBL" id="UQX12188.1"/>
    </source>
</evidence>
<dbReference type="Proteomes" id="UP001056610">
    <property type="component" value="Chromosome"/>
</dbReference>
<dbReference type="PANTHER" id="PTHR45947">
    <property type="entry name" value="SULFOQUINOVOSYL TRANSFERASE SQD2"/>
    <property type="match status" value="1"/>
</dbReference>
<gene>
    <name evidence="4" type="ORF">M5I08_07815</name>
</gene>
<protein>
    <submittedName>
        <fullName evidence="4">Glycosyltransferase family 4 protein</fullName>
    </submittedName>
</protein>
<dbReference type="InterPro" id="IPR050194">
    <property type="entry name" value="Glycosyltransferase_grp1"/>
</dbReference>
<dbReference type="InterPro" id="IPR028098">
    <property type="entry name" value="Glyco_trans_4-like_N"/>
</dbReference>